<comment type="caution">
    <text evidence="2">The sequence shown here is derived from an EMBL/GenBank/DDBJ whole genome shotgun (WGS) entry which is preliminary data.</text>
</comment>
<dbReference type="STRING" id="1802206.A3D35_01795"/>
<evidence type="ECO:0000256" key="1">
    <source>
        <dbReference type="SAM" id="Phobius"/>
    </source>
</evidence>
<dbReference type="Pfam" id="PF18895">
    <property type="entry name" value="T4SS_pilin"/>
    <property type="match status" value="1"/>
</dbReference>
<keyword evidence="1" id="KW-0472">Membrane</keyword>
<keyword evidence="1" id="KW-0812">Transmembrane</keyword>
<dbReference type="InterPro" id="IPR043993">
    <property type="entry name" value="T4SS_pilin"/>
</dbReference>
<name>A0A1G2HXQ6_9BACT</name>
<proteinExistence type="predicted"/>
<dbReference type="Proteomes" id="UP000176421">
    <property type="component" value="Unassembled WGS sequence"/>
</dbReference>
<gene>
    <name evidence="2" type="ORF">A3D35_01795</name>
</gene>
<evidence type="ECO:0000313" key="2">
    <source>
        <dbReference type="EMBL" id="OGZ66980.1"/>
    </source>
</evidence>
<dbReference type="AlphaFoldDB" id="A0A1G2HXQ6"/>
<keyword evidence="1" id="KW-1133">Transmembrane helix</keyword>
<feature type="transmembrane region" description="Helical" evidence="1">
    <location>
        <begin position="78"/>
        <end position="100"/>
    </location>
</feature>
<sequence length="107" mass="11596">MNKKELYYTVIISLALLPIVISAQVPINVPNILNNVKIILFQVFNGLVVIMVVYAAIKYLTAKGEPSKIAEANKALTWAVVGVAVGLLANFASAFVNWLLTNTNPNP</sequence>
<organism evidence="2 3">
    <name type="scientific">Candidatus Staskawiczbacteria bacterium RIFCSPHIGHO2_02_FULL_34_9</name>
    <dbReference type="NCBI Taxonomy" id="1802206"/>
    <lineage>
        <taxon>Bacteria</taxon>
        <taxon>Candidatus Staskawicziibacteriota</taxon>
    </lineage>
</organism>
<dbReference type="EMBL" id="MHOS01000048">
    <property type="protein sequence ID" value="OGZ66980.1"/>
    <property type="molecule type" value="Genomic_DNA"/>
</dbReference>
<evidence type="ECO:0000313" key="3">
    <source>
        <dbReference type="Proteomes" id="UP000176421"/>
    </source>
</evidence>
<feature type="transmembrane region" description="Helical" evidence="1">
    <location>
        <begin position="38"/>
        <end position="57"/>
    </location>
</feature>
<protein>
    <submittedName>
        <fullName evidence="2">Uncharacterized protein</fullName>
    </submittedName>
</protein>
<accession>A0A1G2HXQ6</accession>
<reference evidence="2 3" key="1">
    <citation type="journal article" date="2016" name="Nat. Commun.">
        <title>Thousands of microbial genomes shed light on interconnected biogeochemical processes in an aquifer system.</title>
        <authorList>
            <person name="Anantharaman K."/>
            <person name="Brown C.T."/>
            <person name="Hug L.A."/>
            <person name="Sharon I."/>
            <person name="Castelle C.J."/>
            <person name="Probst A.J."/>
            <person name="Thomas B.C."/>
            <person name="Singh A."/>
            <person name="Wilkins M.J."/>
            <person name="Karaoz U."/>
            <person name="Brodie E.L."/>
            <person name="Williams K.H."/>
            <person name="Hubbard S.S."/>
            <person name="Banfield J.F."/>
        </authorList>
    </citation>
    <scope>NUCLEOTIDE SEQUENCE [LARGE SCALE GENOMIC DNA]</scope>
</reference>